<dbReference type="Gene3D" id="3.90.1150.10">
    <property type="entry name" value="Aspartate Aminotransferase, domain 1"/>
    <property type="match status" value="1"/>
</dbReference>
<dbReference type="CDD" id="cd00616">
    <property type="entry name" value="AHBA_syn"/>
    <property type="match status" value="1"/>
</dbReference>
<feature type="active site" description="Proton acceptor" evidence="3">
    <location>
        <position position="230"/>
    </location>
</feature>
<dbReference type="Gene3D" id="3.40.640.10">
    <property type="entry name" value="Type I PLP-dependent aspartate aminotransferase-like (Major domain)"/>
    <property type="match status" value="1"/>
</dbReference>
<proteinExistence type="inferred from homology"/>
<evidence type="ECO:0000256" key="3">
    <source>
        <dbReference type="PIRSR" id="PIRSR000390-1"/>
    </source>
</evidence>
<comment type="similarity">
    <text evidence="2 5">Belongs to the DegT/DnrJ/EryC1 family.</text>
</comment>
<feature type="modified residue" description="N6-(pyridoxal phosphate)lysine" evidence="4">
    <location>
        <position position="230"/>
    </location>
</feature>
<dbReference type="SUPFAM" id="SSF53383">
    <property type="entry name" value="PLP-dependent transferases"/>
    <property type="match status" value="1"/>
</dbReference>
<organism evidence="6 7">
    <name type="scientific">Fimbriiglobus ruber</name>
    <dbReference type="NCBI Taxonomy" id="1908690"/>
    <lineage>
        <taxon>Bacteria</taxon>
        <taxon>Pseudomonadati</taxon>
        <taxon>Planctomycetota</taxon>
        <taxon>Planctomycetia</taxon>
        <taxon>Gemmatales</taxon>
        <taxon>Gemmataceae</taxon>
        <taxon>Fimbriiglobus</taxon>
    </lineage>
</organism>
<evidence type="ECO:0000256" key="4">
    <source>
        <dbReference type="PIRSR" id="PIRSR000390-2"/>
    </source>
</evidence>
<dbReference type="InterPro" id="IPR015422">
    <property type="entry name" value="PyrdxlP-dep_Trfase_small"/>
</dbReference>
<name>A0A225E396_9BACT</name>
<evidence type="ECO:0000313" key="7">
    <source>
        <dbReference type="Proteomes" id="UP000214646"/>
    </source>
</evidence>
<evidence type="ECO:0000256" key="2">
    <source>
        <dbReference type="ARBA" id="ARBA00037999"/>
    </source>
</evidence>
<evidence type="ECO:0000256" key="5">
    <source>
        <dbReference type="RuleBase" id="RU004508"/>
    </source>
</evidence>
<dbReference type="InterPro" id="IPR015424">
    <property type="entry name" value="PyrdxlP-dep_Trfase"/>
</dbReference>
<dbReference type="Proteomes" id="UP000214646">
    <property type="component" value="Unassembled WGS sequence"/>
</dbReference>
<keyword evidence="1 4" id="KW-0663">Pyridoxal phosphate</keyword>
<dbReference type="InterPro" id="IPR000653">
    <property type="entry name" value="DegT/StrS_aminotransferase"/>
</dbReference>
<dbReference type="PANTHER" id="PTHR30244:SF9">
    <property type="entry name" value="PROTEIN RV3402C"/>
    <property type="match status" value="1"/>
</dbReference>
<dbReference type="GO" id="GO:0008483">
    <property type="term" value="F:transaminase activity"/>
    <property type="evidence" value="ECO:0007669"/>
    <property type="project" value="UniProtKB-KW"/>
</dbReference>
<comment type="caution">
    <text evidence="6">The sequence shown here is derived from an EMBL/GenBank/DDBJ whole genome shotgun (WGS) entry which is preliminary data.</text>
</comment>
<reference evidence="7" key="1">
    <citation type="submission" date="2017-06" db="EMBL/GenBank/DDBJ databases">
        <title>Genome analysis of Fimbriiglobus ruber SP5, the first member of the order Planctomycetales with confirmed chitinolytic capability.</title>
        <authorList>
            <person name="Ravin N.V."/>
            <person name="Rakitin A.L."/>
            <person name="Ivanova A.A."/>
            <person name="Beletsky A.V."/>
            <person name="Kulichevskaya I.S."/>
            <person name="Mardanov A.V."/>
            <person name="Dedysh S.N."/>
        </authorList>
    </citation>
    <scope>NUCLEOTIDE SEQUENCE [LARGE SCALE GENOMIC DNA]</scope>
    <source>
        <strain evidence="7">SP5</strain>
    </source>
</reference>
<dbReference type="Pfam" id="PF01041">
    <property type="entry name" value="DegT_DnrJ_EryC1"/>
    <property type="match status" value="1"/>
</dbReference>
<dbReference type="EMBL" id="NIDE01000004">
    <property type="protein sequence ID" value="OWK43959.1"/>
    <property type="molecule type" value="Genomic_DNA"/>
</dbReference>
<evidence type="ECO:0000313" key="6">
    <source>
        <dbReference type="EMBL" id="OWK43959.1"/>
    </source>
</evidence>
<dbReference type="AlphaFoldDB" id="A0A225E396"/>
<accession>A0A225E396</accession>
<dbReference type="InterPro" id="IPR015421">
    <property type="entry name" value="PyrdxlP-dep_Trfase_major"/>
</dbReference>
<dbReference type="PIRSF" id="PIRSF000390">
    <property type="entry name" value="PLP_StrS"/>
    <property type="match status" value="1"/>
</dbReference>
<evidence type="ECO:0000256" key="1">
    <source>
        <dbReference type="ARBA" id="ARBA00022898"/>
    </source>
</evidence>
<keyword evidence="6" id="KW-0032">Aminotransferase</keyword>
<dbReference type="GO" id="GO:0000271">
    <property type="term" value="P:polysaccharide biosynthetic process"/>
    <property type="evidence" value="ECO:0007669"/>
    <property type="project" value="TreeGrafter"/>
</dbReference>
<protein>
    <submittedName>
        <fullName evidence="6">Aminotransferase, DegT/DnrJ/EryC1/StrS family</fullName>
    </submittedName>
</protein>
<dbReference type="PANTHER" id="PTHR30244">
    <property type="entry name" value="TRANSAMINASE"/>
    <property type="match status" value="1"/>
</dbReference>
<keyword evidence="6" id="KW-0808">Transferase</keyword>
<sequence length="438" mass="48270">MAHYWKAIGKIPYLTAGMTRLTAAIRLHTDSARMHTTLAILGGRPAFPDPLHVGRPNVGERAALMRRFNEMLDRNWLTNDGPLVKEFEREVAAHAGVEYCVAMCNATVALEIAIRGAGLKGEVIVPSYTFVATAHALQWQEITPVFCDIDPETHNLDPNKVERMVTPRTTGIIGVHVWGRPCAVESLTEIARRRNLTLLFDAAHAFGCSHHGRSVGSFGLAEVFSFHATKFLNSFEGGAVVTNDGAFAAKLRLMRNFGFSGYDNVIYIGTNGKMTEASAAMGLTSLESLETFVAANRRNYEAYAAEIHDIPGLKLLPYDARERNNYQYIVLEVDARAYGLTRDEIVAVLHAENVLARRYFYPGCHRMEPYRSYHPHAGLLLPETEAVAARVLLLPTGTSMEVEAIHDIGRILRAARSEVSAVRRAIEVSTPVVVNGAS</sequence>
<keyword evidence="7" id="KW-1185">Reference proteome</keyword>
<dbReference type="GO" id="GO:0030170">
    <property type="term" value="F:pyridoxal phosphate binding"/>
    <property type="evidence" value="ECO:0007669"/>
    <property type="project" value="TreeGrafter"/>
</dbReference>
<gene>
    <name evidence="6" type="ORF">FRUB_03558</name>
</gene>